<evidence type="ECO:0000313" key="2">
    <source>
        <dbReference type="WBParaSite" id="Hba_15849"/>
    </source>
</evidence>
<dbReference type="WBParaSite" id="Hba_15849">
    <property type="protein sequence ID" value="Hba_15849"/>
    <property type="gene ID" value="Hba_15849"/>
</dbReference>
<dbReference type="AlphaFoldDB" id="A0A1I7XET7"/>
<organism evidence="1 2">
    <name type="scientific">Heterorhabditis bacteriophora</name>
    <name type="common">Entomopathogenic nematode worm</name>
    <dbReference type="NCBI Taxonomy" id="37862"/>
    <lineage>
        <taxon>Eukaryota</taxon>
        <taxon>Metazoa</taxon>
        <taxon>Ecdysozoa</taxon>
        <taxon>Nematoda</taxon>
        <taxon>Chromadorea</taxon>
        <taxon>Rhabditida</taxon>
        <taxon>Rhabditina</taxon>
        <taxon>Rhabditomorpha</taxon>
        <taxon>Strongyloidea</taxon>
        <taxon>Heterorhabditidae</taxon>
        <taxon>Heterorhabditis</taxon>
    </lineage>
</organism>
<evidence type="ECO:0000313" key="1">
    <source>
        <dbReference type="Proteomes" id="UP000095283"/>
    </source>
</evidence>
<proteinExistence type="predicted"/>
<name>A0A1I7XET7_HETBA</name>
<keyword evidence="1" id="KW-1185">Reference proteome</keyword>
<reference evidence="2" key="1">
    <citation type="submission" date="2016-11" db="UniProtKB">
        <authorList>
            <consortium name="WormBaseParasite"/>
        </authorList>
    </citation>
    <scope>IDENTIFICATION</scope>
</reference>
<protein>
    <submittedName>
        <fullName evidence="2">Cytochrome P450</fullName>
    </submittedName>
</protein>
<accession>A0A1I7XET7</accession>
<sequence>MDKKLCFLKRQFHKDEIIKEDDDEEEKRGGCSMHRGIAFEGSQWKRKSILLLSAIIGQQNNTFKNKTNAYIYICLVHMSSVCSSKRDIESDTLMMSLVEWKQSTPLLKL</sequence>
<dbReference type="Proteomes" id="UP000095283">
    <property type="component" value="Unplaced"/>
</dbReference>